<dbReference type="PANTHER" id="PTHR18867">
    <property type="entry name" value="RAD50"/>
    <property type="match status" value="1"/>
</dbReference>
<evidence type="ECO:0000256" key="1">
    <source>
        <dbReference type="ARBA" id="ARBA00022723"/>
    </source>
</evidence>
<dbReference type="PANTHER" id="PTHR18867:SF12">
    <property type="entry name" value="DNA REPAIR PROTEIN RAD50"/>
    <property type="match status" value="1"/>
</dbReference>
<accession>A0A427BBL3</accession>
<keyword evidence="4" id="KW-0067">ATP-binding</keyword>
<keyword evidence="3" id="KW-0862">Zinc</keyword>
<sequence length="139" mass="15918">MLAFVIHLNSPCSKYNIADGMRQMFDPFERVARAHHICPCCERPFSPEEEDEFVKKLVGVLAHVKAEKDAVEVLLQPVETIDRLWQEMENLKPQIEDLEYKLDSRGQGVRSMEEIQLQLNSLQSKRYSSLASVPVGMEG</sequence>
<feature type="domain" description="Zinc-hook" evidence="6">
    <location>
        <begin position="31"/>
        <end position="57"/>
    </location>
</feature>
<proteinExistence type="predicted"/>
<evidence type="ECO:0000313" key="7">
    <source>
        <dbReference type="EMBL" id="RRT85869.1"/>
    </source>
</evidence>
<name>A0A427BBL3_ENSVE</name>
<dbReference type="InterPro" id="IPR013134">
    <property type="entry name" value="Zn_hook_RAD50"/>
</dbReference>
<dbReference type="EMBL" id="AMZH03000049">
    <property type="protein sequence ID" value="RRT85869.1"/>
    <property type="molecule type" value="Genomic_DNA"/>
</dbReference>
<dbReference type="GO" id="GO:0030870">
    <property type="term" value="C:Mre11 complex"/>
    <property type="evidence" value="ECO:0007669"/>
    <property type="project" value="TreeGrafter"/>
</dbReference>
<keyword evidence="5" id="KW-0175">Coiled coil</keyword>
<dbReference type="GO" id="GO:0000794">
    <property type="term" value="C:condensed nuclear chromosome"/>
    <property type="evidence" value="ECO:0007669"/>
    <property type="project" value="TreeGrafter"/>
</dbReference>
<dbReference type="AlphaFoldDB" id="A0A427BBL3"/>
<dbReference type="GO" id="GO:0003691">
    <property type="term" value="F:double-stranded telomeric DNA binding"/>
    <property type="evidence" value="ECO:0007669"/>
    <property type="project" value="TreeGrafter"/>
</dbReference>
<organism evidence="7 8">
    <name type="scientific">Ensete ventricosum</name>
    <name type="common">Abyssinian banana</name>
    <name type="synonym">Musa ensete</name>
    <dbReference type="NCBI Taxonomy" id="4639"/>
    <lineage>
        <taxon>Eukaryota</taxon>
        <taxon>Viridiplantae</taxon>
        <taxon>Streptophyta</taxon>
        <taxon>Embryophyta</taxon>
        <taxon>Tracheophyta</taxon>
        <taxon>Spermatophyta</taxon>
        <taxon>Magnoliopsida</taxon>
        <taxon>Liliopsida</taxon>
        <taxon>Zingiberales</taxon>
        <taxon>Musaceae</taxon>
        <taxon>Ensete</taxon>
    </lineage>
</organism>
<dbReference type="GO" id="GO:0070192">
    <property type="term" value="P:chromosome organization involved in meiotic cell cycle"/>
    <property type="evidence" value="ECO:0007669"/>
    <property type="project" value="TreeGrafter"/>
</dbReference>
<gene>
    <name evidence="7" type="ORF">B296_00001171</name>
</gene>
<dbReference type="Proteomes" id="UP000287651">
    <property type="component" value="Unassembled WGS sequence"/>
</dbReference>
<dbReference type="Pfam" id="PF04423">
    <property type="entry name" value="Rad50_zn_hook"/>
    <property type="match status" value="1"/>
</dbReference>
<dbReference type="GO" id="GO:0007004">
    <property type="term" value="P:telomere maintenance via telomerase"/>
    <property type="evidence" value="ECO:0007669"/>
    <property type="project" value="TreeGrafter"/>
</dbReference>
<protein>
    <recommendedName>
        <fullName evidence="6">Zinc-hook domain-containing protein</fullName>
    </recommendedName>
</protein>
<dbReference type="GO" id="GO:0051880">
    <property type="term" value="F:G-quadruplex DNA binding"/>
    <property type="evidence" value="ECO:0007669"/>
    <property type="project" value="TreeGrafter"/>
</dbReference>
<comment type="caution">
    <text evidence="7">The sequence shown here is derived from an EMBL/GenBank/DDBJ whole genome shotgun (WGS) entry which is preliminary data.</text>
</comment>
<dbReference type="GO" id="GO:0046872">
    <property type="term" value="F:metal ion binding"/>
    <property type="evidence" value="ECO:0007669"/>
    <property type="project" value="UniProtKB-KW"/>
</dbReference>
<dbReference type="GO" id="GO:0005524">
    <property type="term" value="F:ATP binding"/>
    <property type="evidence" value="ECO:0007669"/>
    <property type="project" value="UniProtKB-KW"/>
</dbReference>
<reference evidence="7 8" key="1">
    <citation type="journal article" date="2014" name="Agronomy (Basel)">
        <title>A Draft Genome Sequence for Ensete ventricosum, the Drought-Tolerant Tree Against Hunger.</title>
        <authorList>
            <person name="Harrison J."/>
            <person name="Moore K.A."/>
            <person name="Paszkiewicz K."/>
            <person name="Jones T."/>
            <person name="Grant M."/>
            <person name="Ambacheew D."/>
            <person name="Muzemil S."/>
            <person name="Studholme D.J."/>
        </authorList>
    </citation>
    <scope>NUCLEOTIDE SEQUENCE [LARGE SCALE GENOMIC DNA]</scope>
</reference>
<evidence type="ECO:0000256" key="4">
    <source>
        <dbReference type="ARBA" id="ARBA00022840"/>
    </source>
</evidence>
<dbReference type="GO" id="GO:0000722">
    <property type="term" value="P:telomere maintenance via recombination"/>
    <property type="evidence" value="ECO:0007669"/>
    <property type="project" value="TreeGrafter"/>
</dbReference>
<dbReference type="GO" id="GO:0043047">
    <property type="term" value="F:single-stranded telomeric DNA binding"/>
    <property type="evidence" value="ECO:0007669"/>
    <property type="project" value="TreeGrafter"/>
</dbReference>
<evidence type="ECO:0000256" key="5">
    <source>
        <dbReference type="ARBA" id="ARBA00023054"/>
    </source>
</evidence>
<evidence type="ECO:0000259" key="6">
    <source>
        <dbReference type="Pfam" id="PF04423"/>
    </source>
</evidence>
<evidence type="ECO:0000256" key="3">
    <source>
        <dbReference type="ARBA" id="ARBA00022833"/>
    </source>
</evidence>
<evidence type="ECO:0000256" key="2">
    <source>
        <dbReference type="ARBA" id="ARBA00022741"/>
    </source>
</evidence>
<evidence type="ECO:0000313" key="8">
    <source>
        <dbReference type="Proteomes" id="UP000287651"/>
    </source>
</evidence>
<dbReference type="GO" id="GO:0006302">
    <property type="term" value="P:double-strand break repair"/>
    <property type="evidence" value="ECO:0007669"/>
    <property type="project" value="TreeGrafter"/>
</dbReference>
<keyword evidence="2" id="KW-0547">Nucleotide-binding</keyword>
<keyword evidence="1" id="KW-0479">Metal-binding</keyword>